<dbReference type="AlphaFoldDB" id="A0A9Q0X6H3"/>
<feature type="compositionally biased region" description="Low complexity" evidence="1">
    <location>
        <begin position="335"/>
        <end position="347"/>
    </location>
</feature>
<evidence type="ECO:0000313" key="3">
    <source>
        <dbReference type="Proteomes" id="UP001142489"/>
    </source>
</evidence>
<gene>
    <name evidence="2" type="ORF">JRQ81_012292</name>
</gene>
<sequence length="347" mass="39776">MEAESQASHRSTLSKSRHSETELTDTQPTTPLEDFKSYSQLVHKIAQVMGLQVQLPTTSDSCKFFGHLNKSKPPQLKMAFIPSMLDREKEAWAKPSSNPLIPRRSDNLYKTHGDSMDFLTKHPLPNSVIVDANQNRGRSHSNTTPSNKEARKLDLIGRRHYSLASFSLRALNYLCAMEAYTRHILTFPAFMDLLPEVHRLKAQASYSEVLSLIDHQMITYLHLTDAASKQLTTAIHLRRHAWLRTANITEDARNRIEDSPFDGEGLFATSTDASLDNIQKIRKAAKSYTYQGGTSQPASRPTPQTWRRPYTPVHQRTQSRYRPQYHQSPYHRTAQPQRQRQQQQSVR</sequence>
<feature type="non-terminal residue" evidence="2">
    <location>
        <position position="347"/>
    </location>
</feature>
<comment type="caution">
    <text evidence="2">The sequence shown here is derived from an EMBL/GenBank/DDBJ whole genome shotgun (WGS) entry which is preliminary data.</text>
</comment>
<keyword evidence="3" id="KW-1185">Reference proteome</keyword>
<dbReference type="Proteomes" id="UP001142489">
    <property type="component" value="Unassembled WGS sequence"/>
</dbReference>
<feature type="region of interest" description="Disordered" evidence="1">
    <location>
        <begin position="1"/>
        <end position="32"/>
    </location>
</feature>
<evidence type="ECO:0000313" key="2">
    <source>
        <dbReference type="EMBL" id="KAJ7303349.1"/>
    </source>
</evidence>
<dbReference type="OrthoDB" id="9050450at2759"/>
<feature type="compositionally biased region" description="Polar residues" evidence="1">
    <location>
        <begin position="1"/>
        <end position="14"/>
    </location>
</feature>
<feature type="compositionally biased region" description="Polar residues" evidence="1">
    <location>
        <begin position="314"/>
        <end position="327"/>
    </location>
</feature>
<accession>A0A9Q0X6H3</accession>
<organism evidence="2 3">
    <name type="scientific">Phrynocephalus forsythii</name>
    <dbReference type="NCBI Taxonomy" id="171643"/>
    <lineage>
        <taxon>Eukaryota</taxon>
        <taxon>Metazoa</taxon>
        <taxon>Chordata</taxon>
        <taxon>Craniata</taxon>
        <taxon>Vertebrata</taxon>
        <taxon>Euteleostomi</taxon>
        <taxon>Lepidosauria</taxon>
        <taxon>Squamata</taxon>
        <taxon>Bifurcata</taxon>
        <taxon>Unidentata</taxon>
        <taxon>Episquamata</taxon>
        <taxon>Toxicofera</taxon>
        <taxon>Iguania</taxon>
        <taxon>Acrodonta</taxon>
        <taxon>Agamidae</taxon>
        <taxon>Agaminae</taxon>
        <taxon>Phrynocephalus</taxon>
    </lineage>
</organism>
<protein>
    <submittedName>
        <fullName evidence="2">Uncharacterized protein</fullName>
    </submittedName>
</protein>
<feature type="compositionally biased region" description="Polar residues" evidence="1">
    <location>
        <begin position="288"/>
        <end position="305"/>
    </location>
</feature>
<proteinExistence type="predicted"/>
<dbReference type="Gene3D" id="1.10.287.3160">
    <property type="match status" value="1"/>
</dbReference>
<evidence type="ECO:0000256" key="1">
    <source>
        <dbReference type="SAM" id="MobiDB-lite"/>
    </source>
</evidence>
<dbReference type="EMBL" id="JAPFRF010000024">
    <property type="protein sequence ID" value="KAJ7303349.1"/>
    <property type="molecule type" value="Genomic_DNA"/>
</dbReference>
<feature type="region of interest" description="Disordered" evidence="1">
    <location>
        <begin position="288"/>
        <end position="347"/>
    </location>
</feature>
<reference evidence="2" key="1">
    <citation type="journal article" date="2023" name="DNA Res.">
        <title>Chromosome-level genome assembly of Phrynocephalus forsythii using third-generation DNA sequencing and Hi-C analysis.</title>
        <authorList>
            <person name="Qi Y."/>
            <person name="Zhao W."/>
            <person name="Zhao Y."/>
            <person name="Niu C."/>
            <person name="Cao S."/>
            <person name="Zhang Y."/>
        </authorList>
    </citation>
    <scope>NUCLEOTIDE SEQUENCE</scope>
    <source>
        <tissue evidence="2">Muscle</tissue>
    </source>
</reference>
<name>A0A9Q0X6H3_9SAUR</name>